<sequence>MAKRSQRICFFKAGEGEIEPSLFWQICRQKAFIAFKMSNLFVKAGGLFIVTRDALLSSSLANVIL</sequence>
<organism evidence="1 2">
    <name type="scientific">Bartonella tribocorum</name>
    <dbReference type="NCBI Taxonomy" id="85701"/>
    <lineage>
        <taxon>Bacteria</taxon>
        <taxon>Pseudomonadati</taxon>
        <taxon>Pseudomonadota</taxon>
        <taxon>Alphaproteobacteria</taxon>
        <taxon>Hyphomicrobiales</taxon>
        <taxon>Bartonellaceae</taxon>
        <taxon>Bartonella</taxon>
    </lineage>
</organism>
<comment type="caution">
    <text evidence="1">The sequence shown here is derived from an EMBL/GenBank/DDBJ whole genome shotgun (WGS) entry which is preliminary data.</text>
</comment>
<evidence type="ECO:0000313" key="2">
    <source>
        <dbReference type="Proteomes" id="UP000230791"/>
    </source>
</evidence>
<protein>
    <submittedName>
        <fullName evidence="1">Uncharacterized protein</fullName>
    </submittedName>
</protein>
<dbReference type="AlphaFoldDB" id="A0A2M6UQI0"/>
<dbReference type="Proteomes" id="UP000230791">
    <property type="component" value="Unassembled WGS sequence"/>
</dbReference>
<proteinExistence type="predicted"/>
<dbReference type="EMBL" id="NJPP01000038">
    <property type="protein sequence ID" value="PIT68440.1"/>
    <property type="molecule type" value="Genomic_DNA"/>
</dbReference>
<reference evidence="1 2" key="1">
    <citation type="submission" date="2017-06" db="EMBL/GenBank/DDBJ databases">
        <title>Draft genome of Bartonella tribocorum C635.</title>
        <authorList>
            <person name="Hadjadj L."/>
            <person name="Jiyipong T."/>
            <person name="Diene S.M."/>
            <person name="Morand S."/>
            <person name="Rolain J.-M."/>
        </authorList>
    </citation>
    <scope>NUCLEOTIDE SEQUENCE [LARGE SCALE GENOMIC DNA]</scope>
    <source>
        <strain evidence="1 2">C635</strain>
    </source>
</reference>
<gene>
    <name evidence="1" type="ORF">CEV08_08065</name>
</gene>
<evidence type="ECO:0000313" key="1">
    <source>
        <dbReference type="EMBL" id="PIT68440.1"/>
    </source>
</evidence>
<name>A0A2M6UQI0_9HYPH</name>
<accession>A0A2M6UQI0</accession>